<dbReference type="Proteomes" id="UP001162891">
    <property type="component" value="Chromosome"/>
</dbReference>
<dbReference type="RefSeq" id="WP_248352499.1">
    <property type="nucleotide sequence ID" value="NZ_AP025591.1"/>
</dbReference>
<keyword evidence="3" id="KW-0408">Iron</keyword>
<dbReference type="PANTHER" id="PTHR42988">
    <property type="entry name" value="PHOSPHOHYDROLASE"/>
    <property type="match status" value="1"/>
</dbReference>
<dbReference type="EMBL" id="AP025591">
    <property type="protein sequence ID" value="BDG04127.1"/>
    <property type="molecule type" value="Genomic_DNA"/>
</dbReference>
<reference evidence="7" key="1">
    <citation type="journal article" date="2022" name="Int. J. Syst. Evol. Microbiol.">
        <title>Anaeromyxobacter oryzae sp. nov., Anaeromyxobacter diazotrophicus sp. nov. and Anaeromyxobacter paludicola sp. nov., isolated from paddy soils.</title>
        <authorList>
            <person name="Itoh H."/>
            <person name="Xu Z."/>
            <person name="Mise K."/>
            <person name="Masuda Y."/>
            <person name="Ushijima N."/>
            <person name="Hayakawa C."/>
            <person name="Shiratori Y."/>
            <person name="Senoo K."/>
        </authorList>
    </citation>
    <scope>NUCLEOTIDE SEQUENCE [LARGE SCALE GENOMIC DNA]</scope>
    <source>
        <strain evidence="7">Red232</strain>
    </source>
</reference>
<evidence type="ECO:0000313" key="7">
    <source>
        <dbReference type="Proteomes" id="UP001162891"/>
    </source>
</evidence>
<keyword evidence="7" id="KW-1185">Reference proteome</keyword>
<evidence type="ECO:0000313" key="6">
    <source>
        <dbReference type="EMBL" id="BDG04127.1"/>
    </source>
</evidence>
<comment type="similarity">
    <text evidence="4">Belongs to the cyclic nucleotide phosphodiesterase class-III family.</text>
</comment>
<dbReference type="InterPro" id="IPR004843">
    <property type="entry name" value="Calcineurin-like_PHP"/>
</dbReference>
<evidence type="ECO:0000256" key="3">
    <source>
        <dbReference type="ARBA" id="ARBA00023004"/>
    </source>
</evidence>
<dbReference type="SUPFAM" id="SSF56300">
    <property type="entry name" value="Metallo-dependent phosphatases"/>
    <property type="match status" value="1"/>
</dbReference>
<feature type="domain" description="Calcineurin-like phosphoesterase" evidence="5">
    <location>
        <begin position="4"/>
        <end position="189"/>
    </location>
</feature>
<dbReference type="PANTHER" id="PTHR42988:SF2">
    <property type="entry name" value="CYCLIC NUCLEOTIDE PHOSPHODIESTERASE CBUA0032-RELATED"/>
    <property type="match status" value="1"/>
</dbReference>
<proteinExistence type="inferred from homology"/>
<accession>A0ABN6MT28</accession>
<evidence type="ECO:0000259" key="5">
    <source>
        <dbReference type="Pfam" id="PF00149"/>
    </source>
</evidence>
<protein>
    <submittedName>
        <fullName evidence="6">Metallophosphoesterase</fullName>
    </submittedName>
</protein>
<evidence type="ECO:0000256" key="4">
    <source>
        <dbReference type="ARBA" id="ARBA00025742"/>
    </source>
</evidence>
<name>A0ABN6MT28_9BACT</name>
<keyword evidence="2" id="KW-0378">Hydrolase</keyword>
<evidence type="ECO:0000256" key="2">
    <source>
        <dbReference type="ARBA" id="ARBA00022801"/>
    </source>
</evidence>
<gene>
    <name evidence="6" type="ORF">AMOR_31230</name>
</gene>
<dbReference type="InterPro" id="IPR029052">
    <property type="entry name" value="Metallo-depent_PP-like"/>
</dbReference>
<dbReference type="Pfam" id="PF00149">
    <property type="entry name" value="Metallophos"/>
    <property type="match status" value="1"/>
</dbReference>
<evidence type="ECO:0000256" key="1">
    <source>
        <dbReference type="ARBA" id="ARBA00022723"/>
    </source>
</evidence>
<keyword evidence="1" id="KW-0479">Metal-binding</keyword>
<sequence length="271" mass="29087">MRIVAHLSDLHFGKEDPPVVRALAADLAAVRPALVIVSGDLTQRARPREFLAARAFLAALPAPALVVPGNHDVPLFQVIRRFVSPLGRWRRYLGPETEPVFLDDELVVVGVSTARSNVWKEGRINEAQISRALEAYRAAPGRVKVLVAHHPFAPPAGALRARVAGRSPAALQALEAEGLDLVLTGHLHHGHAGDVRDTVHALAQSVLTVHASTATSVRRRDEPNAYNVLALSPGRIRLEVRAFEGGGFRPSGRVAFARGPGGWERGDASAP</sequence>
<dbReference type="InterPro" id="IPR050884">
    <property type="entry name" value="CNP_phosphodiesterase-III"/>
</dbReference>
<dbReference type="Gene3D" id="3.60.21.10">
    <property type="match status" value="1"/>
</dbReference>
<organism evidence="6 7">
    <name type="scientific">Anaeromyxobacter oryzae</name>
    <dbReference type="NCBI Taxonomy" id="2918170"/>
    <lineage>
        <taxon>Bacteria</taxon>
        <taxon>Pseudomonadati</taxon>
        <taxon>Myxococcota</taxon>
        <taxon>Myxococcia</taxon>
        <taxon>Myxococcales</taxon>
        <taxon>Cystobacterineae</taxon>
        <taxon>Anaeromyxobacteraceae</taxon>
        <taxon>Anaeromyxobacter</taxon>
    </lineage>
</organism>